<reference evidence="1" key="1">
    <citation type="journal article" date="2015" name="Nature">
        <title>Complex archaea that bridge the gap between prokaryotes and eukaryotes.</title>
        <authorList>
            <person name="Spang A."/>
            <person name="Saw J.H."/>
            <person name="Jorgensen S.L."/>
            <person name="Zaremba-Niedzwiedzka K."/>
            <person name="Martijn J."/>
            <person name="Lind A.E."/>
            <person name="van Eijk R."/>
            <person name="Schleper C."/>
            <person name="Guy L."/>
            <person name="Ettema T.J."/>
        </authorList>
    </citation>
    <scope>NUCLEOTIDE SEQUENCE</scope>
</reference>
<feature type="non-terminal residue" evidence="1">
    <location>
        <position position="26"/>
    </location>
</feature>
<evidence type="ECO:0000313" key="1">
    <source>
        <dbReference type="EMBL" id="KKK65443.1"/>
    </source>
</evidence>
<dbReference type="EMBL" id="LAZR01060553">
    <property type="protein sequence ID" value="KKK65443.1"/>
    <property type="molecule type" value="Genomic_DNA"/>
</dbReference>
<dbReference type="AlphaFoldDB" id="A0A0F8X9H3"/>
<gene>
    <name evidence="1" type="ORF">LCGC14_2974070</name>
</gene>
<proteinExistence type="predicted"/>
<name>A0A0F8X9H3_9ZZZZ</name>
<sequence length="26" mass="2848">MTLNTRDFGWLRAGLGNEAAARAIEN</sequence>
<accession>A0A0F8X9H3</accession>
<protein>
    <submittedName>
        <fullName evidence="1">Uncharacterized protein</fullName>
    </submittedName>
</protein>
<organism evidence="1">
    <name type="scientific">marine sediment metagenome</name>
    <dbReference type="NCBI Taxonomy" id="412755"/>
    <lineage>
        <taxon>unclassified sequences</taxon>
        <taxon>metagenomes</taxon>
        <taxon>ecological metagenomes</taxon>
    </lineage>
</organism>
<comment type="caution">
    <text evidence="1">The sequence shown here is derived from an EMBL/GenBank/DDBJ whole genome shotgun (WGS) entry which is preliminary data.</text>
</comment>